<evidence type="ECO:0000313" key="3">
    <source>
        <dbReference type="EMBL" id="KRT80617.1"/>
    </source>
</evidence>
<reference evidence="3 4" key="1">
    <citation type="submission" date="2015-09" db="EMBL/GenBank/DDBJ databases">
        <title>Draft genome of the scarab beetle Oryctes borbonicus.</title>
        <authorList>
            <person name="Meyer J.M."/>
            <person name="Markov G.V."/>
            <person name="Baskaran P."/>
            <person name="Herrmann M."/>
            <person name="Sommer R.J."/>
            <person name="Roedelsperger C."/>
        </authorList>
    </citation>
    <scope>NUCLEOTIDE SEQUENCE [LARGE SCALE GENOMIC DNA]</scope>
    <source>
        <strain evidence="3">OB123</strain>
        <tissue evidence="3">Whole animal</tissue>
    </source>
</reference>
<feature type="coiled-coil region" evidence="1">
    <location>
        <begin position="396"/>
        <end position="500"/>
    </location>
</feature>
<proteinExistence type="predicted"/>
<keyword evidence="4" id="KW-1185">Reference proteome</keyword>
<accession>A0A0T6AZQ1</accession>
<evidence type="ECO:0000313" key="4">
    <source>
        <dbReference type="Proteomes" id="UP000051574"/>
    </source>
</evidence>
<organism evidence="3 4">
    <name type="scientific">Oryctes borbonicus</name>
    <dbReference type="NCBI Taxonomy" id="1629725"/>
    <lineage>
        <taxon>Eukaryota</taxon>
        <taxon>Metazoa</taxon>
        <taxon>Ecdysozoa</taxon>
        <taxon>Arthropoda</taxon>
        <taxon>Hexapoda</taxon>
        <taxon>Insecta</taxon>
        <taxon>Pterygota</taxon>
        <taxon>Neoptera</taxon>
        <taxon>Endopterygota</taxon>
        <taxon>Coleoptera</taxon>
        <taxon>Polyphaga</taxon>
        <taxon>Scarabaeiformia</taxon>
        <taxon>Scarabaeidae</taxon>
        <taxon>Dynastinae</taxon>
        <taxon>Oryctes</taxon>
    </lineage>
</organism>
<sequence>TLKLFQGISICFHFPDENPSSDSLLMLECRFQNVSQVIINQENEISKLNAYCRTLQRDLDKSFAAQKILLQQQQELQEEGMELKEFMQAEKNALSEALKDAENEVKRYTLLLRQKDKEVDNKQEECRHLVRISEQRRQDALALQARLDAIEVKGRELLVHQGSNVSGAAVALSGLVSRLDGLVEELVTSYSISQQELDDVIYHNEAYSNSSSSPETSPGKLRGILKEKSPSPKRGSSFISAVINAIRSATSQTPFSGQRDISKDTICTDNSNSSELLDSETEPCLMMEPVLEDVIVPDGHSHNMISSGHSMLGCSRLTHSESLNNLSQAILNRQLSEQATMSLTESLNASFASDISTVSDYGTCISLVDQVIDVDNLVTRLLKVIRIIQLENEEVMNELQDERDGFCQQVDKQKDTNKIVVKQLKDWEILGARLKCEVKELMQQLSRKNVEIEDIKCELNNQRKEVERLNQDVCEVSTALSKAEMDAKLKEDEANEALARWQSQGDMPPNEVLGRILIAQNEVGID</sequence>
<dbReference type="Proteomes" id="UP000051574">
    <property type="component" value="Unassembled WGS sequence"/>
</dbReference>
<feature type="coiled-coil region" evidence="1">
    <location>
        <begin position="84"/>
        <end position="125"/>
    </location>
</feature>
<feature type="non-terminal residue" evidence="3">
    <location>
        <position position="1"/>
    </location>
</feature>
<name>A0A0T6AZQ1_9SCAR</name>
<evidence type="ECO:0000256" key="1">
    <source>
        <dbReference type="SAM" id="Coils"/>
    </source>
</evidence>
<evidence type="ECO:0000256" key="2">
    <source>
        <dbReference type="SAM" id="MobiDB-lite"/>
    </source>
</evidence>
<feature type="region of interest" description="Disordered" evidence="2">
    <location>
        <begin position="207"/>
        <end position="235"/>
    </location>
</feature>
<protein>
    <submittedName>
        <fullName evidence="3">Uncharacterized protein</fullName>
    </submittedName>
</protein>
<gene>
    <name evidence="3" type="ORF">AMK59_5512</name>
</gene>
<keyword evidence="1" id="KW-0175">Coiled coil</keyword>
<dbReference type="AlphaFoldDB" id="A0A0T6AZQ1"/>
<dbReference type="OrthoDB" id="7475679at2759"/>
<comment type="caution">
    <text evidence="3">The sequence shown here is derived from an EMBL/GenBank/DDBJ whole genome shotgun (WGS) entry which is preliminary data.</text>
</comment>
<dbReference type="EMBL" id="LJIG01016433">
    <property type="protein sequence ID" value="KRT80617.1"/>
    <property type="molecule type" value="Genomic_DNA"/>
</dbReference>